<evidence type="ECO:0000313" key="5">
    <source>
        <dbReference type="EMBL" id="PON49911.1"/>
    </source>
</evidence>
<evidence type="ECO:0000256" key="1">
    <source>
        <dbReference type="ARBA" id="ARBA00022729"/>
    </source>
</evidence>
<keyword evidence="1 3" id="KW-0732">Signal</keyword>
<dbReference type="GO" id="GO:0048544">
    <property type="term" value="P:recognition of pollen"/>
    <property type="evidence" value="ECO:0007669"/>
    <property type="project" value="InterPro"/>
</dbReference>
<dbReference type="OrthoDB" id="1429526at2759"/>
<dbReference type="Gene3D" id="3.50.4.10">
    <property type="entry name" value="Hepatocyte Growth Factor"/>
    <property type="match status" value="1"/>
</dbReference>
<dbReference type="Pfam" id="PF08276">
    <property type="entry name" value="PAN_2"/>
    <property type="match status" value="1"/>
</dbReference>
<protein>
    <submittedName>
        <fullName evidence="5">S-locus glycoprotein domain containing protein</fullName>
    </submittedName>
</protein>
<evidence type="ECO:0000259" key="4">
    <source>
        <dbReference type="PROSITE" id="PS50948"/>
    </source>
</evidence>
<dbReference type="PANTHER" id="PTHR32444:SF234">
    <property type="entry name" value="RECEPTOR-LIKE SERINE_THREONINE-PROTEIN KINASE"/>
    <property type="match status" value="1"/>
</dbReference>
<feature type="domain" description="Apple" evidence="4">
    <location>
        <begin position="204"/>
        <end position="284"/>
    </location>
</feature>
<keyword evidence="2" id="KW-1015">Disulfide bond</keyword>
<proteinExistence type="predicted"/>
<dbReference type="InterPro" id="IPR003609">
    <property type="entry name" value="Pan_app"/>
</dbReference>
<comment type="caution">
    <text evidence="5">The sequence shown here is derived from an EMBL/GenBank/DDBJ whole genome shotgun (WGS) entry which is preliminary data.</text>
</comment>
<sequence length="301" mass="33290">MDSLSLVLIGICLLSCFTAFSSIADAITQHQFISDNSWRSLDSKDGSFQPGFVSPSNNNSKDRLLRIWYKKLPIRTVVGVANQLNPMDYSSGLLSMNSTAGEAVLLSQNNTAVRSTNSLEQAWKLMLKTSVVSRRLGAWKVSEQVSGRTNYCDNYYGLCGPNAMCNISDYQVCSCLKGFKPKSAEAWKLMEFRQGCVRDKPLNCSNTSDGFIKYGGLKLPDTKNSWINQTMSLKECRAKCLSNCSCMAYSGLAGDSGCTIWSVDLLNIQQVFNGGQELYIRMPASETGMYRTSCVLLFLLD</sequence>
<accession>A0A2P5BM82</accession>
<keyword evidence="6" id="KW-1185">Reference proteome</keyword>
<reference evidence="6" key="1">
    <citation type="submission" date="2016-06" db="EMBL/GenBank/DDBJ databases">
        <title>Parallel loss of symbiosis genes in relatives of nitrogen-fixing non-legume Parasponia.</title>
        <authorList>
            <person name="Van Velzen R."/>
            <person name="Holmer R."/>
            <person name="Bu F."/>
            <person name="Rutten L."/>
            <person name="Van Zeijl A."/>
            <person name="Liu W."/>
            <person name="Santuari L."/>
            <person name="Cao Q."/>
            <person name="Sharma T."/>
            <person name="Shen D."/>
            <person name="Roswanjaya Y."/>
            <person name="Wardhani T."/>
            <person name="Kalhor M.S."/>
            <person name="Jansen J."/>
            <person name="Van den Hoogen J."/>
            <person name="Gungor B."/>
            <person name="Hartog M."/>
            <person name="Hontelez J."/>
            <person name="Verver J."/>
            <person name="Yang W.-C."/>
            <person name="Schijlen E."/>
            <person name="Repin R."/>
            <person name="Schilthuizen M."/>
            <person name="Schranz E."/>
            <person name="Heidstra R."/>
            <person name="Miyata K."/>
            <person name="Fedorova E."/>
            <person name="Kohlen W."/>
            <person name="Bisseling T."/>
            <person name="Smit S."/>
            <person name="Geurts R."/>
        </authorList>
    </citation>
    <scope>NUCLEOTIDE SEQUENCE [LARGE SCALE GENOMIC DNA]</scope>
    <source>
        <strain evidence="6">cv. WU1-14</strain>
    </source>
</reference>
<dbReference type="AlphaFoldDB" id="A0A2P5BM82"/>
<dbReference type="STRING" id="3476.A0A2P5BM82"/>
<dbReference type="CDD" id="cd01098">
    <property type="entry name" value="PAN_AP_plant"/>
    <property type="match status" value="1"/>
</dbReference>
<feature type="signal peptide" evidence="3">
    <location>
        <begin position="1"/>
        <end position="26"/>
    </location>
</feature>
<evidence type="ECO:0000256" key="3">
    <source>
        <dbReference type="SAM" id="SignalP"/>
    </source>
</evidence>
<evidence type="ECO:0000313" key="6">
    <source>
        <dbReference type="Proteomes" id="UP000237105"/>
    </source>
</evidence>
<gene>
    <name evidence="5" type="ORF">PanWU01x14_227190</name>
</gene>
<dbReference type="Proteomes" id="UP000237105">
    <property type="component" value="Unassembled WGS sequence"/>
</dbReference>
<dbReference type="PROSITE" id="PS50948">
    <property type="entry name" value="PAN"/>
    <property type="match status" value="1"/>
</dbReference>
<dbReference type="EMBL" id="JXTB01000252">
    <property type="protein sequence ID" value="PON49911.1"/>
    <property type="molecule type" value="Genomic_DNA"/>
</dbReference>
<evidence type="ECO:0000256" key="2">
    <source>
        <dbReference type="ARBA" id="ARBA00023157"/>
    </source>
</evidence>
<feature type="chain" id="PRO_5015185711" evidence="3">
    <location>
        <begin position="27"/>
        <end position="301"/>
    </location>
</feature>
<dbReference type="SMART" id="SM00473">
    <property type="entry name" value="PAN_AP"/>
    <property type="match status" value="1"/>
</dbReference>
<dbReference type="InterPro" id="IPR000858">
    <property type="entry name" value="S_locus_glycoprot_dom"/>
</dbReference>
<organism evidence="5 6">
    <name type="scientific">Parasponia andersonii</name>
    <name type="common">Sponia andersonii</name>
    <dbReference type="NCBI Taxonomy" id="3476"/>
    <lineage>
        <taxon>Eukaryota</taxon>
        <taxon>Viridiplantae</taxon>
        <taxon>Streptophyta</taxon>
        <taxon>Embryophyta</taxon>
        <taxon>Tracheophyta</taxon>
        <taxon>Spermatophyta</taxon>
        <taxon>Magnoliopsida</taxon>
        <taxon>eudicotyledons</taxon>
        <taxon>Gunneridae</taxon>
        <taxon>Pentapetalae</taxon>
        <taxon>rosids</taxon>
        <taxon>fabids</taxon>
        <taxon>Rosales</taxon>
        <taxon>Cannabaceae</taxon>
        <taxon>Parasponia</taxon>
    </lineage>
</organism>
<dbReference type="Pfam" id="PF00954">
    <property type="entry name" value="S_locus_glycop"/>
    <property type="match status" value="1"/>
</dbReference>
<dbReference type="SUPFAM" id="SSF57414">
    <property type="entry name" value="Hairpin loop containing domain-like"/>
    <property type="match status" value="1"/>
</dbReference>
<name>A0A2P5BM82_PARAD</name>
<dbReference type="PANTHER" id="PTHR32444">
    <property type="entry name" value="BULB-TYPE LECTIN DOMAIN-CONTAINING PROTEIN"/>
    <property type="match status" value="1"/>
</dbReference>